<evidence type="ECO:0000313" key="2">
    <source>
        <dbReference type="Proteomes" id="UP000637980"/>
    </source>
</evidence>
<comment type="caution">
    <text evidence="1">The sequence shown here is derived from an EMBL/GenBank/DDBJ whole genome shotgun (WGS) entry which is preliminary data.</text>
</comment>
<dbReference type="EMBL" id="BMXE01000001">
    <property type="protein sequence ID" value="GHB16927.1"/>
    <property type="molecule type" value="Genomic_DNA"/>
</dbReference>
<reference evidence="2" key="1">
    <citation type="journal article" date="2019" name="Int. J. Syst. Evol. Microbiol.">
        <title>The Global Catalogue of Microorganisms (GCM) 10K type strain sequencing project: providing services to taxonomists for standard genome sequencing and annotation.</title>
        <authorList>
            <consortium name="The Broad Institute Genomics Platform"/>
            <consortium name="The Broad Institute Genome Sequencing Center for Infectious Disease"/>
            <person name="Wu L."/>
            <person name="Ma J."/>
        </authorList>
    </citation>
    <scope>NUCLEOTIDE SEQUENCE [LARGE SCALE GENOMIC DNA]</scope>
    <source>
        <strain evidence="2">KCTC 12861</strain>
    </source>
</reference>
<dbReference type="Proteomes" id="UP000637980">
    <property type="component" value="Unassembled WGS sequence"/>
</dbReference>
<dbReference type="RefSeq" id="WP_209008734.1">
    <property type="nucleotide sequence ID" value="NZ_BMXE01000001.1"/>
</dbReference>
<organism evidence="1 2">
    <name type="scientific">Pseudovibrio japonicus</name>
    <dbReference type="NCBI Taxonomy" id="366534"/>
    <lineage>
        <taxon>Bacteria</taxon>
        <taxon>Pseudomonadati</taxon>
        <taxon>Pseudomonadota</taxon>
        <taxon>Alphaproteobacteria</taxon>
        <taxon>Hyphomicrobiales</taxon>
        <taxon>Stappiaceae</taxon>
        <taxon>Pseudovibrio</taxon>
    </lineage>
</organism>
<name>A0ABQ3DX79_9HYPH</name>
<proteinExistence type="predicted"/>
<sequence>MGLRELVGGLGVADVVDAMMMTFQHRAHLIKLDSPDPNRLYGIHA</sequence>
<gene>
    <name evidence="1" type="ORF">GCM10007094_00380</name>
</gene>
<accession>A0ABQ3DX79</accession>
<protein>
    <submittedName>
        <fullName evidence="1">Uncharacterized protein</fullName>
    </submittedName>
</protein>
<evidence type="ECO:0000313" key="1">
    <source>
        <dbReference type="EMBL" id="GHB16927.1"/>
    </source>
</evidence>
<keyword evidence="2" id="KW-1185">Reference proteome</keyword>